<dbReference type="PANTHER" id="PTHR47190:SF4">
    <property type="entry name" value="DEHYDROGENASE, PUTATIVE-RELATED"/>
    <property type="match status" value="1"/>
</dbReference>
<evidence type="ECO:0000313" key="5">
    <source>
        <dbReference type="EMBL" id="RSL45186.1"/>
    </source>
</evidence>
<feature type="compositionally biased region" description="Basic residues" evidence="3">
    <location>
        <begin position="1524"/>
        <end position="1536"/>
    </location>
</feature>
<dbReference type="InterPro" id="IPR036188">
    <property type="entry name" value="FAD/NAD-bd_sf"/>
</dbReference>
<proteinExistence type="inferred from homology"/>
<dbReference type="InterPro" id="IPR015920">
    <property type="entry name" value="Cellobiose_DH-like_cyt"/>
</dbReference>
<dbReference type="Pfam" id="PF06985">
    <property type="entry name" value="HET"/>
    <property type="match status" value="1"/>
</dbReference>
<dbReference type="GO" id="GO:0071949">
    <property type="term" value="F:FAD binding"/>
    <property type="evidence" value="ECO:0007669"/>
    <property type="project" value="InterPro"/>
</dbReference>
<dbReference type="Gene3D" id="2.60.40.1210">
    <property type="entry name" value="Cellobiose dehydrogenase, cytochrome domain"/>
    <property type="match status" value="1"/>
</dbReference>
<dbReference type="Pfam" id="PF00732">
    <property type="entry name" value="GMC_oxred_N"/>
    <property type="match status" value="1"/>
</dbReference>
<dbReference type="PROSITE" id="PS51387">
    <property type="entry name" value="FAD_PCMH"/>
    <property type="match status" value="1"/>
</dbReference>
<dbReference type="Pfam" id="PF16010">
    <property type="entry name" value="CDH-cyt"/>
    <property type="match status" value="1"/>
</dbReference>
<organism evidence="5 6">
    <name type="scientific">Fusarium duplospermum</name>
    <dbReference type="NCBI Taxonomy" id="1325734"/>
    <lineage>
        <taxon>Eukaryota</taxon>
        <taxon>Fungi</taxon>
        <taxon>Dikarya</taxon>
        <taxon>Ascomycota</taxon>
        <taxon>Pezizomycotina</taxon>
        <taxon>Sordariomycetes</taxon>
        <taxon>Hypocreomycetidae</taxon>
        <taxon>Hypocreales</taxon>
        <taxon>Nectriaceae</taxon>
        <taxon>Fusarium</taxon>
        <taxon>Fusarium solani species complex</taxon>
    </lineage>
</organism>
<dbReference type="GO" id="GO:0016614">
    <property type="term" value="F:oxidoreductase activity, acting on CH-OH group of donors"/>
    <property type="evidence" value="ECO:0007669"/>
    <property type="project" value="InterPro"/>
</dbReference>
<dbReference type="EMBL" id="NKCI01000270">
    <property type="protein sequence ID" value="RSL45186.1"/>
    <property type="molecule type" value="Genomic_DNA"/>
</dbReference>
<evidence type="ECO:0000313" key="6">
    <source>
        <dbReference type="Proteomes" id="UP000288168"/>
    </source>
</evidence>
<dbReference type="InterPro" id="IPR000172">
    <property type="entry name" value="GMC_OxRdtase_N"/>
</dbReference>
<dbReference type="CDD" id="cd09630">
    <property type="entry name" value="CDH_like_cytochrome"/>
    <property type="match status" value="1"/>
</dbReference>
<dbReference type="STRING" id="1325734.A0A428NWL2"/>
<dbReference type="Gene3D" id="3.30.465.10">
    <property type="match status" value="1"/>
</dbReference>
<dbReference type="InterPro" id="IPR053208">
    <property type="entry name" value="GMC_Oxidoreductase_CD"/>
</dbReference>
<dbReference type="Gene3D" id="3.30.410.10">
    <property type="entry name" value="Cholesterol Oxidase, domain 2"/>
    <property type="match status" value="1"/>
</dbReference>
<dbReference type="PROSITE" id="PS00623">
    <property type="entry name" value="GMC_OXRED_1"/>
    <property type="match status" value="1"/>
</dbReference>
<dbReference type="Gene3D" id="3.50.50.60">
    <property type="entry name" value="FAD/NAD(P)-binding domain"/>
    <property type="match status" value="1"/>
</dbReference>
<feature type="compositionally biased region" description="Low complexity" evidence="3">
    <location>
        <begin position="1485"/>
        <end position="1517"/>
    </location>
</feature>
<dbReference type="InterPro" id="IPR006094">
    <property type="entry name" value="Oxid_FAD_bind_N"/>
</dbReference>
<dbReference type="PROSITE" id="PS00624">
    <property type="entry name" value="GMC_OXRED_2"/>
    <property type="match status" value="1"/>
</dbReference>
<dbReference type="Gene3D" id="3.40.462.20">
    <property type="match status" value="1"/>
</dbReference>
<evidence type="ECO:0000256" key="2">
    <source>
        <dbReference type="RuleBase" id="RU003968"/>
    </source>
</evidence>
<dbReference type="InterPro" id="IPR036318">
    <property type="entry name" value="FAD-bd_PCMH-like_sf"/>
</dbReference>
<feature type="region of interest" description="Disordered" evidence="3">
    <location>
        <begin position="1485"/>
        <end position="1536"/>
    </location>
</feature>
<dbReference type="InterPro" id="IPR016166">
    <property type="entry name" value="FAD-bd_PCMH"/>
</dbReference>
<dbReference type="InterPro" id="IPR010730">
    <property type="entry name" value="HET"/>
</dbReference>
<evidence type="ECO:0000256" key="3">
    <source>
        <dbReference type="SAM" id="MobiDB-lite"/>
    </source>
</evidence>
<dbReference type="SUPFAM" id="SSF54373">
    <property type="entry name" value="FAD-linked reductases, C-terminal domain"/>
    <property type="match status" value="1"/>
</dbReference>
<accession>A0A428NWL2</accession>
<sequence length="1536" mass="165834">MVRLSNFLLGTYAFASATSPPHSDLKSCLEGVVGGDADRAQFPTEDSFITKEVKYFNLNLKYKPAAVMYPQNKHQVAEVVKCAAEYDKKVQARSGGRDFINKCLGGADGAVVVDLKDLNTIKVDQKFWVAIVGPGNRLRSLVEIGVGGLLMVGGVGLTTREHGLSIDKLEQIEVVLANGTIVMASEKLHPDLFWAMRGAGASFGIATEFKLKSLPEPKEVVSFQYNLTSENPSDIAEALKAYQQILKDPNLSRKVGATSNLSGKTFILGDFFGSEAEYKALNIEGRLPKMTAKRVVFGNKYVDFFNSIMEFASAFPESANMYTKDIVVRPSTMPTNASIEAFINYIATADAAGSNWNFIVDIYGGASNDVSQDATAFPHRDLIYTLTAAAISNGQTPKGAEDFIDAAILKFQDNKPNRYLSRGRRKLRVTSMFLWRCVDDEEIGCQIQLNFLRDTDFQGPDMYVNQKSPPGVDIEQVREWIRGCVEDHKNCVSSHRIWYPTRLLDLNTLGATMKLIITKETPPTGPYMTLSHRWGKHVYEQLTSQSEGRFKRSIDISTLPRVFQDAIDMTRKLNVGYLWIDSLCIKQDKECGDWQIEALQMGNVYAHSYLNLSASYATEGNDPPLFTPGPLDNTYPCQLAVECDGPLEKDYVLDGDVWKDEALEAPLMGVAKMIEACREDKYIAGAWQTTFLVDLAWFLTEYREVGGAGDYRRVGAAQIQCLKIPHKSEGPHLDGWVPFKSLLSSAALLLAGFAQAQSTTFTDANSGITFQSWTDPKSNATFGIALPENPTTDFIGMFSAPITEGYASMSLGSSMAKKILIVAWPNGDSVVSSLRKASGYSNPDVLDDSSVVLTPITKGTTVGASSFTFTFLCKGCIKDDGSSFKASDDPGILGFAVSDTALASPDSADGALNYHGAGFGGFSLDLVAAQSSKFSSWTELASDDTSGSGPRTGGGSAGNVTTIVSNATYDYIVAGAGAAGLIVAERLAESKKSVLLLERGKASLYSSGGRAVMDWNDTVTQYDVPGMGYYLTTAADTSAYCTDTASMAGCILGGSTSINAMMFVRPQPVDFDDKWPAGWKWENVQASAEKLYERTPGTTSPTKDSKLVDQGAWNVLSKWLSGNNFVEVDGIEQPDKKRSVFTHPPVMVNNGLRAGPVRDYLPLAQSLSNFKLQLNTKILRVIREGSTVTGVEVETGPTTRQIINLKSNGAVILAAGALSTPRVLINSGIGPSDQIATVSNGSSRITLPAKADWINLPVGKHLMDHPIFTASFKTKQSLSALPSTEFTDPNQTNVDLYAQGSGLIAQSGQRLIFWSSVKSEADGIERYVQGTCNAPSNDTIKMKIYLTHGATSTGSLGMTSAGATKLISEPYLKTEGDKEAIITFLNQIISYAQKPNSTLTIASNTTAESIISDYTTGSHFVGTAKMGTENDGSSVVDVDTKVWGTDNLFVVDASIHPDLPTGNTQAMVMVVAEHAADKIINRGGTVVTPTTPTNGTVPSGTVGGSASSAATATSVATKRPSCGNRRRRRALRHHHW</sequence>
<name>A0A428NWL2_9HYPO</name>
<feature type="domain" description="FAD-binding PCMH-type" evidence="4">
    <location>
        <begin position="60"/>
        <end position="246"/>
    </location>
</feature>
<reference evidence="5 6" key="1">
    <citation type="submission" date="2017-06" db="EMBL/GenBank/DDBJ databases">
        <title>Comparative genomic analysis of Ambrosia Fusariam Clade fungi.</title>
        <authorList>
            <person name="Stajich J.E."/>
            <person name="Carrillo J."/>
            <person name="Kijimoto T."/>
            <person name="Eskalen A."/>
            <person name="O'Donnell K."/>
            <person name="Kasson M."/>
        </authorList>
    </citation>
    <scope>NUCLEOTIDE SEQUENCE [LARGE SCALE GENOMIC DNA]</scope>
    <source>
        <strain evidence="5 6">NRRL62584</strain>
    </source>
</reference>
<comment type="caution">
    <text evidence="5">The sequence shown here is derived from an EMBL/GenBank/DDBJ whole genome shotgun (WGS) entry which is preliminary data.</text>
</comment>
<comment type="similarity">
    <text evidence="1 2">Belongs to the GMC oxidoreductase family.</text>
</comment>
<keyword evidence="2" id="KW-0285">Flavoprotein</keyword>
<dbReference type="SUPFAM" id="SSF56176">
    <property type="entry name" value="FAD-binding/transporter-associated domain-like"/>
    <property type="match status" value="1"/>
</dbReference>
<dbReference type="SUPFAM" id="SSF49344">
    <property type="entry name" value="CBD9-like"/>
    <property type="match status" value="1"/>
</dbReference>
<protein>
    <recommendedName>
        <fullName evidence="4">FAD-binding PCMH-type domain-containing protein</fullName>
    </recommendedName>
</protein>
<evidence type="ECO:0000256" key="1">
    <source>
        <dbReference type="ARBA" id="ARBA00010790"/>
    </source>
</evidence>
<gene>
    <name evidence="5" type="ORF">CEP54_014379</name>
</gene>
<keyword evidence="2" id="KW-0274">FAD</keyword>
<dbReference type="InterPro" id="IPR016169">
    <property type="entry name" value="FAD-bd_PCMH_sub2"/>
</dbReference>
<dbReference type="OrthoDB" id="413885at2759"/>
<evidence type="ECO:0000259" key="4">
    <source>
        <dbReference type="PROSITE" id="PS51387"/>
    </source>
</evidence>
<dbReference type="PANTHER" id="PTHR47190">
    <property type="entry name" value="DEHYDROGENASE, PUTATIVE-RELATED"/>
    <property type="match status" value="1"/>
</dbReference>
<dbReference type="Proteomes" id="UP000288168">
    <property type="component" value="Unassembled WGS sequence"/>
</dbReference>
<dbReference type="Pfam" id="PF01565">
    <property type="entry name" value="FAD_binding_4"/>
    <property type="match status" value="1"/>
</dbReference>
<dbReference type="Pfam" id="PF05199">
    <property type="entry name" value="GMC_oxred_C"/>
    <property type="match status" value="1"/>
</dbReference>
<keyword evidence="6" id="KW-1185">Reference proteome</keyword>
<dbReference type="InterPro" id="IPR007867">
    <property type="entry name" value="GMC_OxRtase_C"/>
</dbReference>
<dbReference type="SUPFAM" id="SSF51905">
    <property type="entry name" value="FAD/NAD(P)-binding domain"/>
    <property type="match status" value="1"/>
</dbReference>